<dbReference type="Proteomes" id="UP000207598">
    <property type="component" value="Unassembled WGS sequence"/>
</dbReference>
<organism evidence="1 2">
    <name type="scientific">Maliponia aquimaris</name>
    <dbReference type="NCBI Taxonomy" id="1673631"/>
    <lineage>
        <taxon>Bacteria</taxon>
        <taxon>Pseudomonadati</taxon>
        <taxon>Pseudomonadota</taxon>
        <taxon>Alphaproteobacteria</taxon>
        <taxon>Rhodobacterales</taxon>
        <taxon>Paracoccaceae</taxon>
        <taxon>Maliponia</taxon>
    </lineage>
</organism>
<evidence type="ECO:0008006" key="3">
    <source>
        <dbReference type="Google" id="ProtNLM"/>
    </source>
</evidence>
<protein>
    <recommendedName>
        <fullName evidence="3">LysR substrate-binding domain-containing protein</fullName>
    </recommendedName>
</protein>
<dbReference type="AlphaFoldDB" id="A0A238KC85"/>
<name>A0A238KC85_9RHOB</name>
<evidence type="ECO:0000313" key="2">
    <source>
        <dbReference type="Proteomes" id="UP000207598"/>
    </source>
</evidence>
<gene>
    <name evidence="1" type="ORF">MAA8898_02140</name>
</gene>
<dbReference type="EMBL" id="FXYF01000005">
    <property type="protein sequence ID" value="SMX40451.1"/>
    <property type="molecule type" value="Genomic_DNA"/>
</dbReference>
<proteinExistence type="predicted"/>
<keyword evidence="2" id="KW-1185">Reference proteome</keyword>
<accession>A0A238KC85</accession>
<reference evidence="1 2" key="1">
    <citation type="submission" date="2017-05" db="EMBL/GenBank/DDBJ databases">
        <authorList>
            <person name="Song R."/>
            <person name="Chenine A.L."/>
            <person name="Ruprecht R.M."/>
        </authorList>
    </citation>
    <scope>NUCLEOTIDE SEQUENCE [LARGE SCALE GENOMIC DNA]</scope>
    <source>
        <strain evidence="1 2">CECT 8898</strain>
    </source>
</reference>
<evidence type="ECO:0000313" key="1">
    <source>
        <dbReference type="EMBL" id="SMX40451.1"/>
    </source>
</evidence>
<sequence>MCCTSSAQVKACGLRSSMSVMKARRARVSSAPAVAFGRSRRWRGILNLRLALGIGGLARCFDPIAELDAEHLLLVSPEAWRRREVKEFVTFFAPRYAAIFRQGALPPSP</sequence>